<reference evidence="2" key="1">
    <citation type="submission" date="2019-08" db="EMBL/GenBank/DDBJ databases">
        <authorList>
            <person name="Kucharzyk K."/>
            <person name="Murdoch R.W."/>
            <person name="Higgins S."/>
            <person name="Loffler F."/>
        </authorList>
    </citation>
    <scope>NUCLEOTIDE SEQUENCE</scope>
</reference>
<feature type="transmembrane region" description="Helical" evidence="1">
    <location>
        <begin position="49"/>
        <end position="72"/>
    </location>
</feature>
<gene>
    <name evidence="2" type="ORF">SDC9_105500</name>
</gene>
<accession>A0A645AZS9</accession>
<protein>
    <submittedName>
        <fullName evidence="2">Uncharacterized protein</fullName>
    </submittedName>
</protein>
<proteinExistence type="predicted"/>
<keyword evidence="1" id="KW-0812">Transmembrane</keyword>
<keyword evidence="1" id="KW-1133">Transmembrane helix</keyword>
<dbReference type="EMBL" id="VSSQ01016892">
    <property type="protein sequence ID" value="MPM58667.1"/>
    <property type="molecule type" value="Genomic_DNA"/>
</dbReference>
<comment type="caution">
    <text evidence="2">The sequence shown here is derived from an EMBL/GenBank/DDBJ whole genome shotgun (WGS) entry which is preliminary data.</text>
</comment>
<feature type="transmembrane region" description="Helical" evidence="1">
    <location>
        <begin position="79"/>
        <end position="100"/>
    </location>
</feature>
<name>A0A645AZS9_9ZZZZ</name>
<evidence type="ECO:0000256" key="1">
    <source>
        <dbReference type="SAM" id="Phobius"/>
    </source>
</evidence>
<dbReference type="AlphaFoldDB" id="A0A645AZS9"/>
<keyword evidence="1" id="KW-0472">Membrane</keyword>
<sequence length="128" mass="12971">MMDLPKDFGSSLVAAIAAGAPAATAIPPPIPARPVTIPAASNPMPFEESLFVSCCAVAAVLVASAAAVLLLVAADTEIVIIDAIIIISTNVARLTLTAFFTGLPSRRFFIAQKAVPISAIAGTINNNA</sequence>
<organism evidence="2">
    <name type="scientific">bioreactor metagenome</name>
    <dbReference type="NCBI Taxonomy" id="1076179"/>
    <lineage>
        <taxon>unclassified sequences</taxon>
        <taxon>metagenomes</taxon>
        <taxon>ecological metagenomes</taxon>
    </lineage>
</organism>
<evidence type="ECO:0000313" key="2">
    <source>
        <dbReference type="EMBL" id="MPM58667.1"/>
    </source>
</evidence>